<dbReference type="PANTHER" id="PTHR23429:SF0">
    <property type="entry name" value="GLUCOSE-6-PHOSPHATE 1-DEHYDROGENASE"/>
    <property type="match status" value="1"/>
</dbReference>
<evidence type="ECO:0000259" key="15">
    <source>
        <dbReference type="Pfam" id="PF00479"/>
    </source>
</evidence>
<comment type="similarity">
    <text evidence="4 13">Belongs to the glucose-6-phosphate dehydrogenase family.</text>
</comment>
<dbReference type="Gene3D" id="3.40.50.720">
    <property type="entry name" value="NAD(P)-binding Rossmann-like Domain"/>
    <property type="match status" value="1"/>
</dbReference>
<evidence type="ECO:0000256" key="5">
    <source>
        <dbReference type="ARBA" id="ARBA00013019"/>
    </source>
</evidence>
<dbReference type="HAMAP" id="MF_00966">
    <property type="entry name" value="G6PD"/>
    <property type="match status" value="1"/>
</dbReference>
<dbReference type="NCBIfam" id="TIGR00871">
    <property type="entry name" value="zwf"/>
    <property type="match status" value="1"/>
</dbReference>
<dbReference type="PANTHER" id="PTHR23429">
    <property type="entry name" value="GLUCOSE-6-PHOSPHATE 1-DEHYDROGENASE G6PD"/>
    <property type="match status" value="1"/>
</dbReference>
<dbReference type="SUPFAM" id="SSF55347">
    <property type="entry name" value="Glyceraldehyde-3-phosphate dehydrogenase-like, C-terminal domain"/>
    <property type="match status" value="1"/>
</dbReference>
<evidence type="ECO:0000256" key="4">
    <source>
        <dbReference type="ARBA" id="ARBA00009975"/>
    </source>
</evidence>
<keyword evidence="8 13" id="KW-0313">Glucose metabolism</keyword>
<dbReference type="AlphaFoldDB" id="F1L083"/>
<keyword evidence="9 13" id="KW-0521">NADP</keyword>
<dbReference type="InterPro" id="IPR022674">
    <property type="entry name" value="G6P_DH_NAD-bd"/>
</dbReference>
<dbReference type="SUPFAM" id="SSF51735">
    <property type="entry name" value="NAD(P)-binding Rossmann-fold domains"/>
    <property type="match status" value="1"/>
</dbReference>
<evidence type="ECO:0000256" key="9">
    <source>
        <dbReference type="ARBA" id="ARBA00022857"/>
    </source>
</evidence>
<reference evidence="17" key="1">
    <citation type="journal article" date="2011" name="Genome Res.">
        <title>Deep small RNA sequencing from the nematode Ascaris reveals conservation, functional diversification, and novel developmental profiles.</title>
        <authorList>
            <person name="Wang J."/>
            <person name="Czech B."/>
            <person name="Crunk A."/>
            <person name="Wallace A."/>
            <person name="Mitreva M."/>
            <person name="Hannon G.J."/>
            <person name="Davis R.E."/>
        </authorList>
    </citation>
    <scope>NUCLEOTIDE SEQUENCE</scope>
</reference>
<dbReference type="Pfam" id="PF02781">
    <property type="entry name" value="G6PD_C"/>
    <property type="match status" value="1"/>
</dbReference>
<comment type="catalytic activity">
    <reaction evidence="12">
        <text>D-glucose 6-phosphate + NADP(+) = 6-phospho-D-glucono-1,5-lactone + NADPH + H(+)</text>
        <dbReference type="Rhea" id="RHEA:15841"/>
        <dbReference type="ChEBI" id="CHEBI:15378"/>
        <dbReference type="ChEBI" id="CHEBI:57783"/>
        <dbReference type="ChEBI" id="CHEBI:57955"/>
        <dbReference type="ChEBI" id="CHEBI:58349"/>
        <dbReference type="ChEBI" id="CHEBI:61548"/>
        <dbReference type="EC" id="1.1.1.49"/>
    </reaction>
    <physiologicalReaction direction="left-to-right" evidence="12">
        <dbReference type="Rhea" id="RHEA:15842"/>
    </physiologicalReaction>
</comment>
<dbReference type="PIRSF" id="PIRSF000110">
    <property type="entry name" value="G6PD"/>
    <property type="match status" value="1"/>
</dbReference>
<feature type="compositionally biased region" description="Polar residues" evidence="14">
    <location>
        <begin position="18"/>
        <end position="28"/>
    </location>
</feature>
<evidence type="ECO:0000259" key="16">
    <source>
        <dbReference type="Pfam" id="PF02781"/>
    </source>
</evidence>
<evidence type="ECO:0000256" key="6">
    <source>
        <dbReference type="ARBA" id="ARBA00020444"/>
    </source>
</evidence>
<feature type="domain" description="Glucose-6-phosphate dehydrogenase NAD-binding" evidence="15">
    <location>
        <begin position="90"/>
        <end position="269"/>
    </location>
</feature>
<keyword evidence="11 13" id="KW-0119">Carbohydrate metabolism</keyword>
<sequence>MLCTRGANRCGSVKKGSPNLSSAKNVNSEEAPKQKRSVTLSVATNLKMSSDDDRPQRTRSYSTSTPLSPELITYLKESIKEVDEQPYVFVIFGASGDLAKKKIYPTLWWLYRDNLLPTNISFIGYARSNLNVAELRSHFEQYCKVRPGEEEKFEHFMKRCTYIMGKYDHSDGFIELQKFIDGIQKQSNEAPVNRMFYLALPPSVFEDVTTQLREHCMDQGDSWTRIIIEKPFGHDTESSAKLSAHLASLFREEQIYRIDHYLGKEMVQNLMVLRFGNRIFNPSWNRDNIASVMISFKEDFGTQGRAGYFDKSGIIRDVMQNHLMQILTLVAMEKPASLNAEDIRDEKVKVLKSIQPVELEDVVLGQYVKDPKATDGEARFGYLDDDSVPKTSVTPTYALAVLKVHNERWDGVPFFLRCGKALNERKAEVRIQYKEVPGDIYPQGELKRTELVMRVQPNEAVYVKLMTKKPGMGFAVEETELDLSYSARYKDIRLPDAYERLFLEVIMGSQINFVRTDELDYSWRIFTPLLKTIEAKKIKPIEYIFGSRGPKEADELMKKYGFVFTGTYKWVSPHPKL</sequence>
<evidence type="ECO:0000256" key="14">
    <source>
        <dbReference type="SAM" id="MobiDB-lite"/>
    </source>
</evidence>
<evidence type="ECO:0000256" key="2">
    <source>
        <dbReference type="ARBA" id="ARBA00004514"/>
    </source>
</evidence>
<dbReference type="Pfam" id="PF00479">
    <property type="entry name" value="G6PD_N"/>
    <property type="match status" value="1"/>
</dbReference>
<dbReference type="GO" id="GO:0004345">
    <property type="term" value="F:glucose-6-phosphate dehydrogenase activity"/>
    <property type="evidence" value="ECO:0007669"/>
    <property type="project" value="UniProtKB-EC"/>
</dbReference>
<keyword evidence="7" id="KW-0963">Cytoplasm</keyword>
<feature type="domain" description="Glucose-6-phosphate dehydrogenase C-terminal" evidence="16">
    <location>
        <begin position="271"/>
        <end position="562"/>
    </location>
</feature>
<evidence type="ECO:0000256" key="13">
    <source>
        <dbReference type="RuleBase" id="RU362120"/>
    </source>
</evidence>
<dbReference type="EMBL" id="JI168936">
    <property type="protein sequence ID" value="ADY43537.1"/>
    <property type="molecule type" value="mRNA"/>
</dbReference>
<comment type="function">
    <text evidence="13">Catalyzes the rate-limiting step of the oxidative pentose-phosphate pathway, which represents a route for the dissimilation of carbohydrates besides glycolysis.</text>
</comment>
<protein>
    <recommendedName>
        <fullName evidence="6 13">Glucose-6-phosphate 1-dehydrogenase</fullName>
        <ecNumber evidence="5 13">1.1.1.49</ecNumber>
    </recommendedName>
</protein>
<evidence type="ECO:0000256" key="10">
    <source>
        <dbReference type="ARBA" id="ARBA00023002"/>
    </source>
</evidence>
<evidence type="ECO:0000256" key="1">
    <source>
        <dbReference type="ARBA" id="ARBA00002914"/>
    </source>
</evidence>
<comment type="pathway">
    <text evidence="3 13">Carbohydrate degradation; pentose phosphate pathway; D-ribulose 5-phosphate from D-glucose 6-phosphate (oxidative stage): step 1/3.</text>
</comment>
<dbReference type="EC" id="1.1.1.49" evidence="5 13"/>
<organism evidence="17">
    <name type="scientific">Ascaris suum</name>
    <name type="common">Pig roundworm</name>
    <name type="synonym">Ascaris lumbricoides</name>
    <dbReference type="NCBI Taxonomy" id="6253"/>
    <lineage>
        <taxon>Eukaryota</taxon>
        <taxon>Metazoa</taxon>
        <taxon>Ecdysozoa</taxon>
        <taxon>Nematoda</taxon>
        <taxon>Chromadorea</taxon>
        <taxon>Rhabditida</taxon>
        <taxon>Spirurina</taxon>
        <taxon>Ascaridomorpha</taxon>
        <taxon>Ascaridoidea</taxon>
        <taxon>Ascarididae</taxon>
        <taxon>Ascaris</taxon>
    </lineage>
</organism>
<dbReference type="GO" id="GO:0050661">
    <property type="term" value="F:NADP binding"/>
    <property type="evidence" value="ECO:0007669"/>
    <property type="project" value="InterPro"/>
</dbReference>
<evidence type="ECO:0000256" key="12">
    <source>
        <dbReference type="ARBA" id="ARBA00047696"/>
    </source>
</evidence>
<dbReference type="GO" id="GO:0005829">
    <property type="term" value="C:cytosol"/>
    <property type="evidence" value="ECO:0007669"/>
    <property type="project" value="UniProtKB-SubCell"/>
</dbReference>
<dbReference type="Gene3D" id="3.30.360.10">
    <property type="entry name" value="Dihydrodipicolinate Reductase, domain 2"/>
    <property type="match status" value="1"/>
</dbReference>
<dbReference type="InterPro" id="IPR036291">
    <property type="entry name" value="NAD(P)-bd_dom_sf"/>
</dbReference>
<dbReference type="GO" id="GO:0009051">
    <property type="term" value="P:pentose-phosphate shunt, oxidative branch"/>
    <property type="evidence" value="ECO:0007669"/>
    <property type="project" value="TreeGrafter"/>
</dbReference>
<comment type="function">
    <text evidence="1">Cytosolic glucose-6-phosphate dehydrogenase that catalyzes the first and rate-limiting step of the oxidative branch within the pentose phosphate pathway/shunt, an alternative route to glycolysis for the dissimilation of carbohydrates and a major source of reducing power and metabolic intermediates for fatty acid and nucleic acid biosynthetic processes.</text>
</comment>
<dbReference type="PRINTS" id="PR00079">
    <property type="entry name" value="G6PDHDRGNASE"/>
</dbReference>
<evidence type="ECO:0000256" key="3">
    <source>
        <dbReference type="ARBA" id="ARBA00004937"/>
    </source>
</evidence>
<dbReference type="FunFam" id="3.40.50.720:FF:000111">
    <property type="entry name" value="Glucose-6-phosphate 1-dehydrogenase"/>
    <property type="match status" value="1"/>
</dbReference>
<dbReference type="UniPathway" id="UPA00115">
    <property type="reaction ID" value="UER00408"/>
</dbReference>
<dbReference type="PROSITE" id="PS00069">
    <property type="entry name" value="G6P_DEHYDROGENASE"/>
    <property type="match status" value="1"/>
</dbReference>
<dbReference type="FunFam" id="3.30.360.10:FF:000013">
    <property type="entry name" value="Glucose-6-phosphate 1-dehydrogenase"/>
    <property type="match status" value="1"/>
</dbReference>
<dbReference type="InterPro" id="IPR001282">
    <property type="entry name" value="G6P_DH"/>
</dbReference>
<evidence type="ECO:0000256" key="8">
    <source>
        <dbReference type="ARBA" id="ARBA00022526"/>
    </source>
</evidence>
<evidence type="ECO:0000256" key="11">
    <source>
        <dbReference type="ARBA" id="ARBA00023277"/>
    </source>
</evidence>
<dbReference type="InterPro" id="IPR019796">
    <property type="entry name" value="G6P_DH_AS"/>
</dbReference>
<keyword evidence="10 13" id="KW-0560">Oxidoreductase</keyword>
<evidence type="ECO:0000313" key="17">
    <source>
        <dbReference type="EMBL" id="ADY43537.1"/>
    </source>
</evidence>
<accession>F1L083</accession>
<dbReference type="GO" id="GO:0006006">
    <property type="term" value="P:glucose metabolic process"/>
    <property type="evidence" value="ECO:0007669"/>
    <property type="project" value="UniProtKB-KW"/>
</dbReference>
<proteinExistence type="evidence at transcript level"/>
<feature type="region of interest" description="Disordered" evidence="14">
    <location>
        <begin position="1"/>
        <end position="37"/>
    </location>
</feature>
<evidence type="ECO:0000256" key="7">
    <source>
        <dbReference type="ARBA" id="ARBA00022490"/>
    </source>
</evidence>
<dbReference type="InterPro" id="IPR022675">
    <property type="entry name" value="G6P_DH_C"/>
</dbReference>
<comment type="subcellular location">
    <subcellularLocation>
        <location evidence="2">Cytoplasm</location>
        <location evidence="2">Cytosol</location>
    </subcellularLocation>
</comment>
<name>F1L083_ASCSU</name>